<dbReference type="EMBL" id="CAKOFQ010007648">
    <property type="protein sequence ID" value="CAH2005613.1"/>
    <property type="molecule type" value="Genomic_DNA"/>
</dbReference>
<protein>
    <submittedName>
        <fullName evidence="1">Uncharacterized protein</fullName>
    </submittedName>
</protein>
<evidence type="ECO:0000313" key="1">
    <source>
        <dbReference type="EMBL" id="CAH2005613.1"/>
    </source>
</evidence>
<name>A0A9P0M187_ACAOB</name>
<organism evidence="1 2">
    <name type="scientific">Acanthoscelides obtectus</name>
    <name type="common">Bean weevil</name>
    <name type="synonym">Bruchus obtectus</name>
    <dbReference type="NCBI Taxonomy" id="200917"/>
    <lineage>
        <taxon>Eukaryota</taxon>
        <taxon>Metazoa</taxon>
        <taxon>Ecdysozoa</taxon>
        <taxon>Arthropoda</taxon>
        <taxon>Hexapoda</taxon>
        <taxon>Insecta</taxon>
        <taxon>Pterygota</taxon>
        <taxon>Neoptera</taxon>
        <taxon>Endopterygota</taxon>
        <taxon>Coleoptera</taxon>
        <taxon>Polyphaga</taxon>
        <taxon>Cucujiformia</taxon>
        <taxon>Chrysomeloidea</taxon>
        <taxon>Chrysomelidae</taxon>
        <taxon>Bruchinae</taxon>
        <taxon>Bruchini</taxon>
        <taxon>Acanthoscelides</taxon>
    </lineage>
</organism>
<comment type="caution">
    <text evidence="1">The sequence shown here is derived from an EMBL/GenBank/DDBJ whole genome shotgun (WGS) entry which is preliminary data.</text>
</comment>
<gene>
    <name evidence="1" type="ORF">ACAOBT_LOCUS28642</name>
</gene>
<proteinExistence type="predicted"/>
<keyword evidence="2" id="KW-1185">Reference proteome</keyword>
<dbReference type="Proteomes" id="UP001152888">
    <property type="component" value="Unassembled WGS sequence"/>
</dbReference>
<evidence type="ECO:0000313" key="2">
    <source>
        <dbReference type="Proteomes" id="UP001152888"/>
    </source>
</evidence>
<accession>A0A9P0M187</accession>
<reference evidence="1" key="1">
    <citation type="submission" date="2022-03" db="EMBL/GenBank/DDBJ databases">
        <authorList>
            <person name="Sayadi A."/>
        </authorList>
    </citation>
    <scope>NUCLEOTIDE SEQUENCE</scope>
</reference>
<sequence length="85" mass="9709">MNNKSFISSTGHWISRNFEQKHYVLSIRGSHTDGQTRWNSTYYLLERIIEQRRAINLLATEVDAVPSLTQSVGFVGKAFTAFTTN</sequence>
<dbReference type="AlphaFoldDB" id="A0A9P0M187"/>
<dbReference type="OrthoDB" id="1607513at2759"/>